<keyword evidence="1" id="KW-0732">Signal</keyword>
<keyword evidence="3" id="KW-1185">Reference proteome</keyword>
<evidence type="ECO:0000256" key="1">
    <source>
        <dbReference type="SAM" id="SignalP"/>
    </source>
</evidence>
<protein>
    <submittedName>
        <fullName evidence="2">Uncharacterized protein</fullName>
    </submittedName>
</protein>
<dbReference type="EMBL" id="KQ965803">
    <property type="protein sequence ID" value="KXS11338.1"/>
    <property type="molecule type" value="Genomic_DNA"/>
</dbReference>
<reference evidence="2 3" key="1">
    <citation type="journal article" date="2015" name="Genome Biol. Evol.">
        <title>Phylogenomic analyses indicate that early fungi evolved digesting cell walls of algal ancestors of land plants.</title>
        <authorList>
            <person name="Chang Y."/>
            <person name="Wang S."/>
            <person name="Sekimoto S."/>
            <person name="Aerts A.L."/>
            <person name="Choi C."/>
            <person name="Clum A."/>
            <person name="LaButti K.M."/>
            <person name="Lindquist E.A."/>
            <person name="Yee Ngan C."/>
            <person name="Ohm R.A."/>
            <person name="Salamov A.A."/>
            <person name="Grigoriev I.V."/>
            <person name="Spatafora J.W."/>
            <person name="Berbee M.L."/>
        </authorList>
    </citation>
    <scope>NUCLEOTIDE SEQUENCE [LARGE SCALE GENOMIC DNA]</scope>
    <source>
        <strain evidence="2 3">JEL478</strain>
    </source>
</reference>
<proteinExistence type="predicted"/>
<evidence type="ECO:0000313" key="2">
    <source>
        <dbReference type="EMBL" id="KXS11338.1"/>
    </source>
</evidence>
<accession>A0A139A418</accession>
<feature type="signal peptide" evidence="1">
    <location>
        <begin position="1"/>
        <end position="29"/>
    </location>
</feature>
<gene>
    <name evidence="2" type="ORF">M427DRAFT_158247</name>
</gene>
<organism evidence="2 3">
    <name type="scientific">Gonapodya prolifera (strain JEL478)</name>
    <name type="common">Monoblepharis prolifera</name>
    <dbReference type="NCBI Taxonomy" id="1344416"/>
    <lineage>
        <taxon>Eukaryota</taxon>
        <taxon>Fungi</taxon>
        <taxon>Fungi incertae sedis</taxon>
        <taxon>Chytridiomycota</taxon>
        <taxon>Chytridiomycota incertae sedis</taxon>
        <taxon>Monoblepharidomycetes</taxon>
        <taxon>Monoblepharidales</taxon>
        <taxon>Gonapodyaceae</taxon>
        <taxon>Gonapodya</taxon>
    </lineage>
</organism>
<dbReference type="Proteomes" id="UP000070544">
    <property type="component" value="Unassembled WGS sequence"/>
</dbReference>
<feature type="chain" id="PRO_5007295916" evidence="1">
    <location>
        <begin position="30"/>
        <end position="152"/>
    </location>
</feature>
<evidence type="ECO:0000313" key="3">
    <source>
        <dbReference type="Proteomes" id="UP000070544"/>
    </source>
</evidence>
<name>A0A139A418_GONPJ</name>
<sequence>MHRRPPTLIVLLALAIVAVLFFHTESGYALPTSNLAKRGPLRKDFLVCPTGLGKGEMRSLDWMTDDGCEVLQYKVYVDGQWNGKYQDCCCQVGQQVYSSPDYTTCFSLTVRVIVTTWLCSHERPGDIYICKEGDPGATRIDCDKNTGQCWNA</sequence>
<dbReference type="AlphaFoldDB" id="A0A139A418"/>